<protein>
    <submittedName>
        <fullName evidence="1">Uncharacterized protein</fullName>
    </submittedName>
</protein>
<sequence>MPHVRTTLTSAAAIAAVGLAGAGVTGALGASSTQSPRSAPISATVDGFAAVKGQGSVRLIFPTRWTAKASKTALTVTKASDTCTYTVTAKADFVLVDRGADAQALVQAATPGTGPYVLDAGTRGTSAWRVVRRPRTDGRTELQAMRISPTGVTAGRQTPTPAGKQVYLRTTVRALDRPSDECHTGTYRESLGPAIGDALATQTYQGFIQKR</sequence>
<dbReference type="RefSeq" id="WP_107568887.1">
    <property type="nucleotide sequence ID" value="NZ_PYYB01000001.1"/>
</dbReference>
<dbReference type="AlphaFoldDB" id="A0A2T4ULW1"/>
<name>A0A2T4ULW1_9ACTN</name>
<gene>
    <name evidence="1" type="ORF">C7Y72_11635</name>
</gene>
<dbReference type="Proteomes" id="UP000240739">
    <property type="component" value="Unassembled WGS sequence"/>
</dbReference>
<keyword evidence="2" id="KW-1185">Reference proteome</keyword>
<comment type="caution">
    <text evidence="1">The sequence shown here is derived from an EMBL/GenBank/DDBJ whole genome shotgun (WGS) entry which is preliminary data.</text>
</comment>
<organism evidence="1 2">
    <name type="scientific">Paraconexibacter algicola</name>
    <dbReference type="NCBI Taxonomy" id="2133960"/>
    <lineage>
        <taxon>Bacteria</taxon>
        <taxon>Bacillati</taxon>
        <taxon>Actinomycetota</taxon>
        <taxon>Thermoleophilia</taxon>
        <taxon>Solirubrobacterales</taxon>
        <taxon>Paraconexibacteraceae</taxon>
        <taxon>Paraconexibacter</taxon>
    </lineage>
</organism>
<accession>A0A2T4ULW1</accession>
<evidence type="ECO:0000313" key="2">
    <source>
        <dbReference type="Proteomes" id="UP000240739"/>
    </source>
</evidence>
<proteinExistence type="predicted"/>
<reference evidence="1 2" key="1">
    <citation type="submission" date="2018-03" db="EMBL/GenBank/DDBJ databases">
        <title>Aquarubrobacter algicola gen. nov., sp. nov., a novel actinobacterium isolated from shallow eutrophic lake during the end of cyanobacterial harmful algal blooms.</title>
        <authorList>
            <person name="Chun S.J."/>
        </authorList>
    </citation>
    <scope>NUCLEOTIDE SEQUENCE [LARGE SCALE GENOMIC DNA]</scope>
    <source>
        <strain evidence="1 2">Seoho-28</strain>
    </source>
</reference>
<dbReference type="EMBL" id="PYYB01000001">
    <property type="protein sequence ID" value="PTL60242.1"/>
    <property type="molecule type" value="Genomic_DNA"/>
</dbReference>
<evidence type="ECO:0000313" key="1">
    <source>
        <dbReference type="EMBL" id="PTL60242.1"/>
    </source>
</evidence>